<evidence type="ECO:0008006" key="3">
    <source>
        <dbReference type="Google" id="ProtNLM"/>
    </source>
</evidence>
<dbReference type="STRING" id="1527.SAMN04489757_11827"/>
<dbReference type="OrthoDB" id="9777019at2"/>
<sequence>MSYILGIFDPDTDYANQLMDYIKRKQKAITQVRIFTNAKSLMEYLEHDKLNVLLLNEEINTDEVLHRNIKNICILSEGNFAREEENCHVIYKFQSAQKVMEELFSYFPLEDTLIRAFLSGNGSLNIISVFSVGKENERQVFSYFLASEYAKIKRTLYINLDLFSPWTKNSGSNFEKGLSEFIYYLKQSHPNLISKMNGIITKINNLDCIQGVSFGPDIYELVPEDIYYWIKTLKESSEYEVIIFDVGCFFESTLELFRSSNELLLLIGEQRLEEEKYLNFRSQLQLAGYGDVLVQITEVAISKDVENRLGYYTPNDLYSEEYRDIVMEYVKSFQEV</sequence>
<dbReference type="RefSeq" id="WP_091686989.1">
    <property type="nucleotide sequence ID" value="NZ_BAABFM010000023.1"/>
</dbReference>
<dbReference type="Gene3D" id="3.40.50.10850">
    <property type="entry name" value="Ntrc-like two-domain protein"/>
    <property type="match status" value="1"/>
</dbReference>
<organism evidence="1 2">
    <name type="scientific">Anaerocolumna aminovalerica</name>
    <dbReference type="NCBI Taxonomy" id="1527"/>
    <lineage>
        <taxon>Bacteria</taxon>
        <taxon>Bacillati</taxon>
        <taxon>Bacillota</taxon>
        <taxon>Clostridia</taxon>
        <taxon>Lachnospirales</taxon>
        <taxon>Lachnospiraceae</taxon>
        <taxon>Anaerocolumna</taxon>
    </lineage>
</organism>
<proteinExistence type="predicted"/>
<dbReference type="EMBL" id="FOWD01000018">
    <property type="protein sequence ID" value="SFO32608.1"/>
    <property type="molecule type" value="Genomic_DNA"/>
</dbReference>
<evidence type="ECO:0000313" key="1">
    <source>
        <dbReference type="EMBL" id="SFO32608.1"/>
    </source>
</evidence>
<dbReference type="AlphaFoldDB" id="A0A1I5G963"/>
<accession>A0A1I5G963</accession>
<gene>
    <name evidence="1" type="ORF">SAMN04489757_11827</name>
</gene>
<reference evidence="1 2" key="1">
    <citation type="submission" date="2016-10" db="EMBL/GenBank/DDBJ databases">
        <authorList>
            <person name="de Groot N.N."/>
        </authorList>
    </citation>
    <scope>NUCLEOTIDE SEQUENCE [LARGE SCALE GENOMIC DNA]</scope>
    <source>
        <strain evidence="1 2">DSM 1283</strain>
    </source>
</reference>
<evidence type="ECO:0000313" key="2">
    <source>
        <dbReference type="Proteomes" id="UP000198806"/>
    </source>
</evidence>
<name>A0A1I5G963_9FIRM</name>
<dbReference type="InterPro" id="IPR027417">
    <property type="entry name" value="P-loop_NTPase"/>
</dbReference>
<dbReference type="Gene3D" id="3.40.50.300">
    <property type="entry name" value="P-loop containing nucleotide triphosphate hydrolases"/>
    <property type="match status" value="1"/>
</dbReference>
<dbReference type="Proteomes" id="UP000198806">
    <property type="component" value="Unassembled WGS sequence"/>
</dbReference>
<keyword evidence="2" id="KW-1185">Reference proteome</keyword>
<protein>
    <recommendedName>
        <fullName evidence="3">MinD-like ATPase involved in chromosome partitioning or flagellar assembly</fullName>
    </recommendedName>
</protein>